<evidence type="ECO:0000313" key="8">
    <source>
        <dbReference type="Proteomes" id="UP001497516"/>
    </source>
</evidence>
<comment type="similarity">
    <text evidence="5">Belongs to the GRAS family.</text>
</comment>
<accession>A0AAV2CW52</accession>
<organism evidence="7 8">
    <name type="scientific">Linum trigynum</name>
    <dbReference type="NCBI Taxonomy" id="586398"/>
    <lineage>
        <taxon>Eukaryota</taxon>
        <taxon>Viridiplantae</taxon>
        <taxon>Streptophyta</taxon>
        <taxon>Embryophyta</taxon>
        <taxon>Tracheophyta</taxon>
        <taxon>Spermatophyta</taxon>
        <taxon>Magnoliopsida</taxon>
        <taxon>eudicotyledons</taxon>
        <taxon>Gunneridae</taxon>
        <taxon>Pentapetalae</taxon>
        <taxon>rosids</taxon>
        <taxon>fabids</taxon>
        <taxon>Malpighiales</taxon>
        <taxon>Linaceae</taxon>
        <taxon>Linum</taxon>
    </lineage>
</organism>
<keyword evidence="8" id="KW-1185">Reference proteome</keyword>
<dbReference type="GO" id="GO:0005634">
    <property type="term" value="C:nucleus"/>
    <property type="evidence" value="ECO:0007669"/>
    <property type="project" value="UniProtKB-SubCell"/>
</dbReference>
<evidence type="ECO:0000256" key="4">
    <source>
        <dbReference type="ARBA" id="ARBA00023242"/>
    </source>
</evidence>
<feature type="compositionally biased region" description="Basic and acidic residues" evidence="6">
    <location>
        <begin position="81"/>
        <end position="92"/>
    </location>
</feature>
<dbReference type="Pfam" id="PF03514">
    <property type="entry name" value="GRAS"/>
    <property type="match status" value="1"/>
</dbReference>
<dbReference type="EMBL" id="OZ034814">
    <property type="protein sequence ID" value="CAL1360386.1"/>
    <property type="molecule type" value="Genomic_DNA"/>
</dbReference>
<sequence>MEYLLECAEYVGKGKFDLALQVLDLCTWLSSQTGNPIQRIAYYFYIALRHRIEVQKTRRGGELEHDNHRKPLESDMTVTLRTRERWSSRPESRSTPPPSSPPSRS</sequence>
<comment type="caution">
    <text evidence="5">Lacks conserved residue(s) required for the propagation of feature annotation.</text>
</comment>
<feature type="compositionally biased region" description="Basic and acidic residues" evidence="6">
    <location>
        <begin position="57"/>
        <end position="73"/>
    </location>
</feature>
<dbReference type="Proteomes" id="UP001497516">
    <property type="component" value="Chromosome 10"/>
</dbReference>
<feature type="region of interest" description="Disordered" evidence="6">
    <location>
        <begin position="57"/>
        <end position="105"/>
    </location>
</feature>
<evidence type="ECO:0000256" key="3">
    <source>
        <dbReference type="ARBA" id="ARBA00023163"/>
    </source>
</evidence>
<gene>
    <name evidence="7" type="ORF">LTRI10_LOCUS7826</name>
</gene>
<dbReference type="InterPro" id="IPR005202">
    <property type="entry name" value="TF_GRAS"/>
</dbReference>
<keyword evidence="3" id="KW-0804">Transcription</keyword>
<dbReference type="AlphaFoldDB" id="A0AAV2CW52"/>
<evidence type="ECO:0000313" key="7">
    <source>
        <dbReference type="EMBL" id="CAL1360386.1"/>
    </source>
</evidence>
<reference evidence="7 8" key="1">
    <citation type="submission" date="2024-04" db="EMBL/GenBank/DDBJ databases">
        <authorList>
            <person name="Fracassetti M."/>
        </authorList>
    </citation>
    <scope>NUCLEOTIDE SEQUENCE [LARGE SCALE GENOMIC DNA]</scope>
</reference>
<name>A0AAV2CW52_9ROSI</name>
<proteinExistence type="inferred from homology"/>
<evidence type="ECO:0000256" key="1">
    <source>
        <dbReference type="ARBA" id="ARBA00004123"/>
    </source>
</evidence>
<feature type="compositionally biased region" description="Pro residues" evidence="6">
    <location>
        <begin position="95"/>
        <end position="105"/>
    </location>
</feature>
<evidence type="ECO:0000256" key="5">
    <source>
        <dbReference type="PROSITE-ProRule" id="PRU01191"/>
    </source>
</evidence>
<feature type="short sequence motif" description="LxCxE motif" evidence="5">
    <location>
        <begin position="5"/>
        <end position="9"/>
    </location>
</feature>
<evidence type="ECO:0000256" key="6">
    <source>
        <dbReference type="SAM" id="MobiDB-lite"/>
    </source>
</evidence>
<evidence type="ECO:0000256" key="2">
    <source>
        <dbReference type="ARBA" id="ARBA00023015"/>
    </source>
</evidence>
<comment type="subcellular location">
    <subcellularLocation>
        <location evidence="1">Nucleus</location>
    </subcellularLocation>
</comment>
<protein>
    <submittedName>
        <fullName evidence="7">Uncharacterized protein</fullName>
    </submittedName>
</protein>
<keyword evidence="4" id="KW-0539">Nucleus</keyword>
<keyword evidence="2" id="KW-0805">Transcription regulation</keyword>
<dbReference type="PROSITE" id="PS50985">
    <property type="entry name" value="GRAS"/>
    <property type="match status" value="1"/>
</dbReference>